<feature type="compositionally biased region" description="Low complexity" evidence="5">
    <location>
        <begin position="70"/>
        <end position="81"/>
    </location>
</feature>
<feature type="region of interest" description="Disordered" evidence="5">
    <location>
        <begin position="32"/>
        <end position="191"/>
    </location>
</feature>
<dbReference type="Pfam" id="PF01841">
    <property type="entry name" value="Transglut_core"/>
    <property type="match status" value="1"/>
</dbReference>
<comment type="similarity">
    <text evidence="1">Belongs to the MEMO1 family.</text>
</comment>
<proteinExistence type="inferred from homology"/>
<evidence type="ECO:0000256" key="2">
    <source>
        <dbReference type="ARBA" id="ARBA00009390"/>
    </source>
</evidence>
<dbReference type="CDD" id="cd07361">
    <property type="entry name" value="MEMO_like"/>
    <property type="match status" value="1"/>
</dbReference>
<dbReference type="Gene3D" id="3.10.620.30">
    <property type="match status" value="1"/>
</dbReference>
<feature type="compositionally biased region" description="Low complexity" evidence="5">
    <location>
        <begin position="93"/>
        <end position="143"/>
    </location>
</feature>
<gene>
    <name evidence="7" type="ORF">Dda_8616</name>
</gene>
<feature type="compositionally biased region" description="Basic and acidic residues" evidence="5">
    <location>
        <begin position="493"/>
        <end position="513"/>
    </location>
</feature>
<evidence type="ECO:0000256" key="5">
    <source>
        <dbReference type="SAM" id="MobiDB-lite"/>
    </source>
</evidence>
<accession>A0AAD6NFZ8</accession>
<dbReference type="Gene3D" id="2.20.25.10">
    <property type="match status" value="1"/>
</dbReference>
<dbReference type="FunFam" id="3.10.620.30:FF:000004">
    <property type="entry name" value="Peptidase (PNG1)"/>
    <property type="match status" value="1"/>
</dbReference>
<dbReference type="PANTHER" id="PTHR11060">
    <property type="entry name" value="PROTEIN MEMO1"/>
    <property type="match status" value="1"/>
</dbReference>
<dbReference type="SUPFAM" id="SSF54001">
    <property type="entry name" value="Cysteine proteinases"/>
    <property type="match status" value="1"/>
</dbReference>
<dbReference type="GO" id="GO:0046872">
    <property type="term" value="F:metal ion binding"/>
    <property type="evidence" value="ECO:0007669"/>
    <property type="project" value="UniProtKB-KW"/>
</dbReference>
<dbReference type="PANTHER" id="PTHR11060:SF0">
    <property type="entry name" value="PROTEIN MEMO1"/>
    <property type="match status" value="1"/>
</dbReference>
<dbReference type="InterPro" id="IPR038765">
    <property type="entry name" value="Papain-like_cys_pep_sf"/>
</dbReference>
<reference evidence="7" key="1">
    <citation type="submission" date="2023-01" db="EMBL/GenBank/DDBJ databases">
        <title>The chitinases involved in constricting ring structure development in the nematode-trapping fungus Drechslerella dactyloides.</title>
        <authorList>
            <person name="Wang R."/>
            <person name="Zhang L."/>
            <person name="Tang P."/>
            <person name="Li S."/>
            <person name="Liang L."/>
        </authorList>
    </citation>
    <scope>NUCLEOTIDE SEQUENCE</scope>
    <source>
        <strain evidence="7">YMF1.00031</strain>
    </source>
</reference>
<dbReference type="Gene3D" id="3.40.830.10">
    <property type="entry name" value="LigB-like"/>
    <property type="match status" value="1"/>
</dbReference>
<evidence type="ECO:0000259" key="6">
    <source>
        <dbReference type="SMART" id="SM00460"/>
    </source>
</evidence>
<name>A0AAD6NFZ8_DREDA</name>
<keyword evidence="3" id="KW-0479">Metal-binding</keyword>
<evidence type="ECO:0000256" key="3">
    <source>
        <dbReference type="ARBA" id="ARBA00022723"/>
    </source>
</evidence>
<feature type="domain" description="Transglutaminase-like" evidence="6">
    <location>
        <begin position="329"/>
        <end position="384"/>
    </location>
</feature>
<protein>
    <recommendedName>
        <fullName evidence="6">Transglutaminase-like domain-containing protein</fullName>
    </recommendedName>
</protein>
<dbReference type="EMBL" id="JAQGDS010000012">
    <property type="protein sequence ID" value="KAJ6256749.1"/>
    <property type="molecule type" value="Genomic_DNA"/>
</dbReference>
<evidence type="ECO:0000256" key="4">
    <source>
        <dbReference type="ARBA" id="ARBA00022833"/>
    </source>
</evidence>
<evidence type="ECO:0000256" key="1">
    <source>
        <dbReference type="ARBA" id="ARBA00006315"/>
    </source>
</evidence>
<comment type="caution">
    <text evidence="7">The sequence shown here is derived from an EMBL/GenBank/DDBJ whole genome shotgun (WGS) entry which is preliminary data.</text>
</comment>
<dbReference type="NCBIfam" id="TIGR04336">
    <property type="entry name" value="AmmeMemoSam_B"/>
    <property type="match status" value="1"/>
</dbReference>
<organism evidence="7 8">
    <name type="scientific">Drechslerella dactyloides</name>
    <name type="common">Nematode-trapping fungus</name>
    <name type="synonym">Arthrobotrys dactyloides</name>
    <dbReference type="NCBI Taxonomy" id="74499"/>
    <lineage>
        <taxon>Eukaryota</taxon>
        <taxon>Fungi</taxon>
        <taxon>Dikarya</taxon>
        <taxon>Ascomycota</taxon>
        <taxon>Pezizomycotina</taxon>
        <taxon>Orbiliomycetes</taxon>
        <taxon>Orbiliales</taxon>
        <taxon>Orbiliaceae</taxon>
        <taxon>Drechslerella</taxon>
    </lineage>
</organism>
<dbReference type="InterPro" id="IPR002737">
    <property type="entry name" value="MEMO1_fam"/>
</dbReference>
<keyword evidence="8" id="KW-1185">Reference proteome</keyword>
<feature type="region of interest" description="Disordered" evidence="5">
    <location>
        <begin position="493"/>
        <end position="536"/>
    </location>
</feature>
<dbReference type="HAMAP" id="MF_00055">
    <property type="entry name" value="MEMO1"/>
    <property type="match status" value="1"/>
</dbReference>
<evidence type="ECO:0000313" key="8">
    <source>
        <dbReference type="Proteomes" id="UP001221413"/>
    </source>
</evidence>
<dbReference type="InterPro" id="IPR002931">
    <property type="entry name" value="Transglutaminase-like"/>
</dbReference>
<keyword evidence="4" id="KW-0862">Zinc</keyword>
<dbReference type="AlphaFoldDB" id="A0AAD6NFZ8"/>
<evidence type="ECO:0000313" key="7">
    <source>
        <dbReference type="EMBL" id="KAJ6256749.1"/>
    </source>
</evidence>
<comment type="similarity">
    <text evidence="2">Belongs to the transglutaminase-like superfamily. PNGase family.</text>
</comment>
<dbReference type="Proteomes" id="UP001221413">
    <property type="component" value="Unassembled WGS sequence"/>
</dbReference>
<dbReference type="Pfam" id="PF01875">
    <property type="entry name" value="Memo"/>
    <property type="match status" value="1"/>
</dbReference>
<feature type="compositionally biased region" description="Low complexity" evidence="5">
    <location>
        <begin position="153"/>
        <end position="167"/>
    </location>
</feature>
<feature type="compositionally biased region" description="Pro residues" evidence="5">
    <location>
        <begin position="82"/>
        <end position="92"/>
    </location>
</feature>
<dbReference type="SMART" id="SM00460">
    <property type="entry name" value="TGc"/>
    <property type="match status" value="1"/>
</dbReference>
<sequence length="899" mass="99893">MDQQNFRNDPAEVEAWAKDLTHQFSQLLATQHTRRAQDALRKRVQSTSRSRSRSPVPPSSIHRQTPSPAPSTASSSAAPSRSPRPPPLPPKIPNTTPHPQYPSSTPSMPSTSMTPPMPSQPSFQPSFQPSSSSSYSSTPASSSHLRPPPTPTRPVTRVNSAPSSSSNLPPPYVAVRPIPRQPQPPSDSASMQFRNFLSGLSETPLRYENPGLLDNALAVIPLDQIYGEAEEENMLFKAQAQSLGKFKEEWGYQDCVIRALLRWFKRVFFTWVDCPTCPNCGTKTELQGLTPPNPDEIARGATRTELYKCPKPDCQRHERFPRYSDVWALLETRRGRCGEWANCFSMLCRAVGGRVRWVWNSEDHVWTEVYSEHQQRWVHVDACEEAWDQPRLYTEGWGKQIAYCVAFSHDGGAADVTRRYVRNPRLHGLPRTRCPEEVLLYILDEIKDKRRKNLSDEDKKRLMMEDRREEQEFKEYVAAVLAAEVGAGAAAHLDLHRPGEEEKRPRESGRGEWTRSASPANDNATRRAEGEPPPLDCITTVHPTSPFSPPTVATSPTALWVIRGRLSLISLTKSYAAISHAGSWYTEDRESLDGELTEYLSRVPAAVDGVGQVPAEGARVIIAPHAGYSYSGPAAAWAYKSLNLKDIKRVFILGPSHHVYLDGCALTAHDTYATPLGPLTVDRATTAALAATRKFSTMSPSTDSDEHSIEMHLPYTYKMLSLHFSPLEQPLPPIVPILVGALTTAKEKEYGALLAPYLLDPANAFVVSSDFCHWGSRFSYRRYLPSADTPVADSVSLSSSGTPAGQQIWRAIEQLDRAAMRAIETGRHDDFAWYLRETKNTICGRHPIGVVMAGLEEAARQRGAEGQVSKFKFVRYEQSSQCTNGSDSSVSYASAFAVL</sequence>